<keyword evidence="1" id="KW-0560">Oxidoreductase</keyword>
<evidence type="ECO:0000313" key="5">
    <source>
        <dbReference type="Proteomes" id="UP000198704"/>
    </source>
</evidence>
<organism evidence="4 5">
    <name type="scientific">Methylobacterium phyllostachyos</name>
    <dbReference type="NCBI Taxonomy" id="582672"/>
    <lineage>
        <taxon>Bacteria</taxon>
        <taxon>Pseudomonadati</taxon>
        <taxon>Pseudomonadota</taxon>
        <taxon>Alphaproteobacteria</taxon>
        <taxon>Hyphomicrobiales</taxon>
        <taxon>Methylobacteriaceae</taxon>
        <taxon>Methylobacterium</taxon>
    </lineage>
</organism>
<proteinExistence type="predicted"/>
<evidence type="ECO:0000256" key="1">
    <source>
        <dbReference type="ARBA" id="ARBA00023002"/>
    </source>
</evidence>
<feature type="compositionally biased region" description="Basic and acidic residues" evidence="2">
    <location>
        <begin position="45"/>
        <end position="62"/>
    </location>
</feature>
<dbReference type="Pfam" id="PF08028">
    <property type="entry name" value="Acyl-CoA_dh_2"/>
    <property type="match status" value="1"/>
</dbReference>
<keyword evidence="5" id="KW-1185">Reference proteome</keyword>
<gene>
    <name evidence="4" type="ORF">SAMN05216360_11872</name>
</gene>
<sequence>MAVLAGVFQIVIRISGSAPLQPRRSVHTGSESLLVRVMTMPPAWRHTDPNRDDTERHGRPSRYETSQAESEYPVAVERFAGRAGSLFADDIHVSAEDEVGAAVTAAAPVPAPGVTLVVDWDGFGQALTASGTAIFENVALDPARIKPEPARVPYAMAFFQPVHPATLVGIGRAAAEDVARFVAERTRGYSHGNAGRTAEDPQIQAVVGRVRGNAHAAGAVVLKAAESLRRAYDPHQAGDGTAADRTTTLADIEVNQAMSVVTDLVLEATTKLFDALGASAVKVGLGPDCYWRNARTIASHNPRIYRDRIVGAFAITGAPPPRHYRVGTA</sequence>
<dbReference type="Proteomes" id="UP000198704">
    <property type="component" value="Unassembled WGS sequence"/>
</dbReference>
<dbReference type="EMBL" id="FNHS01000018">
    <property type="protein sequence ID" value="SDO28154.1"/>
    <property type="molecule type" value="Genomic_DNA"/>
</dbReference>
<dbReference type="InterPro" id="IPR013107">
    <property type="entry name" value="Acyl-CoA_DH_C"/>
</dbReference>
<reference evidence="5" key="1">
    <citation type="submission" date="2016-10" db="EMBL/GenBank/DDBJ databases">
        <authorList>
            <person name="Varghese N."/>
            <person name="Submissions S."/>
        </authorList>
    </citation>
    <scope>NUCLEOTIDE SEQUENCE [LARGE SCALE GENOMIC DNA]</scope>
    <source>
        <strain evidence="5">BL47</strain>
    </source>
</reference>
<name>A0A1H0I9K7_9HYPH</name>
<dbReference type="GO" id="GO:0016627">
    <property type="term" value="F:oxidoreductase activity, acting on the CH-CH group of donors"/>
    <property type="evidence" value="ECO:0007669"/>
    <property type="project" value="InterPro"/>
</dbReference>
<dbReference type="STRING" id="582672.SAMN05216360_11872"/>
<dbReference type="InterPro" id="IPR036250">
    <property type="entry name" value="AcylCo_DH-like_C"/>
</dbReference>
<evidence type="ECO:0000259" key="3">
    <source>
        <dbReference type="Pfam" id="PF08028"/>
    </source>
</evidence>
<dbReference type="SUPFAM" id="SSF56645">
    <property type="entry name" value="Acyl-CoA dehydrogenase NM domain-like"/>
    <property type="match status" value="1"/>
</dbReference>
<accession>A0A1H0I9K7</accession>
<dbReference type="AlphaFoldDB" id="A0A1H0I9K7"/>
<feature type="region of interest" description="Disordered" evidence="2">
    <location>
        <begin position="40"/>
        <end position="69"/>
    </location>
</feature>
<evidence type="ECO:0000313" key="4">
    <source>
        <dbReference type="EMBL" id="SDO28154.1"/>
    </source>
</evidence>
<dbReference type="InterPro" id="IPR009100">
    <property type="entry name" value="AcylCoA_DH/oxidase_NM_dom_sf"/>
</dbReference>
<feature type="domain" description="Acyl-CoA dehydrogenase C-terminal" evidence="3">
    <location>
        <begin position="164"/>
        <end position="300"/>
    </location>
</feature>
<dbReference type="Gene3D" id="1.20.140.10">
    <property type="entry name" value="Butyryl-CoA Dehydrogenase, subunit A, domain 3"/>
    <property type="match status" value="1"/>
</dbReference>
<dbReference type="Gene3D" id="2.40.110.10">
    <property type="entry name" value="Butyryl-CoA Dehydrogenase, subunit A, domain 2"/>
    <property type="match status" value="1"/>
</dbReference>
<evidence type="ECO:0000256" key="2">
    <source>
        <dbReference type="SAM" id="MobiDB-lite"/>
    </source>
</evidence>
<dbReference type="InterPro" id="IPR046373">
    <property type="entry name" value="Acyl-CoA_Oxase/DH_mid-dom_sf"/>
</dbReference>
<dbReference type="SUPFAM" id="SSF47203">
    <property type="entry name" value="Acyl-CoA dehydrogenase C-terminal domain-like"/>
    <property type="match status" value="1"/>
</dbReference>
<protein>
    <submittedName>
        <fullName evidence="4">Acyl-CoA dehydrogenase, C-terminal domain</fullName>
    </submittedName>
</protein>